<feature type="domain" description="USP" evidence="6">
    <location>
        <begin position="43"/>
        <end position="223"/>
    </location>
</feature>
<dbReference type="GO" id="GO:0005829">
    <property type="term" value="C:cytosol"/>
    <property type="evidence" value="ECO:0007669"/>
    <property type="project" value="TreeGrafter"/>
</dbReference>
<dbReference type="InterPro" id="IPR001394">
    <property type="entry name" value="Peptidase_C19_UCH"/>
</dbReference>
<dbReference type="InterPro" id="IPR028889">
    <property type="entry name" value="USP"/>
</dbReference>
<protein>
    <recommendedName>
        <fullName evidence="3">ubiquitinyl hydrolase 1</fullName>
        <ecNumber evidence="3">3.4.19.12</ecNumber>
    </recommendedName>
</protein>
<dbReference type="InterPro" id="IPR038765">
    <property type="entry name" value="Papain-like_cys_pep_sf"/>
</dbReference>
<dbReference type="AlphaFoldDB" id="A0AAV8RAR3"/>
<dbReference type="GO" id="GO:0004843">
    <property type="term" value="F:cysteine-type deubiquitinase activity"/>
    <property type="evidence" value="ECO:0007669"/>
    <property type="project" value="UniProtKB-EC"/>
</dbReference>
<dbReference type="EMBL" id="JAQQAF010000004">
    <property type="protein sequence ID" value="KAJ8492357.1"/>
    <property type="molecule type" value="Genomic_DNA"/>
</dbReference>
<dbReference type="GO" id="GO:0006508">
    <property type="term" value="P:proteolysis"/>
    <property type="evidence" value="ECO:0007669"/>
    <property type="project" value="UniProtKB-KW"/>
</dbReference>
<gene>
    <name evidence="7" type="ORF">OPV22_014078</name>
</gene>
<evidence type="ECO:0000259" key="6">
    <source>
        <dbReference type="PROSITE" id="PS50235"/>
    </source>
</evidence>
<dbReference type="EC" id="3.4.19.12" evidence="3"/>
<evidence type="ECO:0000256" key="3">
    <source>
        <dbReference type="ARBA" id="ARBA00012759"/>
    </source>
</evidence>
<dbReference type="Pfam" id="PF00443">
    <property type="entry name" value="UCH"/>
    <property type="match status" value="1"/>
</dbReference>
<evidence type="ECO:0000256" key="1">
    <source>
        <dbReference type="ARBA" id="ARBA00000707"/>
    </source>
</evidence>
<comment type="similarity">
    <text evidence="2">Belongs to the peptidase C19 family.</text>
</comment>
<dbReference type="GO" id="GO:0016579">
    <property type="term" value="P:protein deubiquitination"/>
    <property type="evidence" value="ECO:0007669"/>
    <property type="project" value="InterPro"/>
</dbReference>
<organism evidence="7 8">
    <name type="scientific">Ensete ventricosum</name>
    <name type="common">Abyssinian banana</name>
    <name type="synonym">Musa ensete</name>
    <dbReference type="NCBI Taxonomy" id="4639"/>
    <lineage>
        <taxon>Eukaryota</taxon>
        <taxon>Viridiplantae</taxon>
        <taxon>Streptophyta</taxon>
        <taxon>Embryophyta</taxon>
        <taxon>Tracheophyta</taxon>
        <taxon>Spermatophyta</taxon>
        <taxon>Magnoliopsida</taxon>
        <taxon>Liliopsida</taxon>
        <taxon>Zingiberales</taxon>
        <taxon>Musaceae</taxon>
        <taxon>Ensete</taxon>
    </lineage>
</organism>
<dbReference type="GO" id="GO:0005634">
    <property type="term" value="C:nucleus"/>
    <property type="evidence" value="ECO:0007669"/>
    <property type="project" value="TreeGrafter"/>
</dbReference>
<keyword evidence="8" id="KW-1185">Reference proteome</keyword>
<reference evidence="7 8" key="1">
    <citation type="submission" date="2022-12" db="EMBL/GenBank/DDBJ databases">
        <title>Chromosome-scale assembly of the Ensete ventricosum genome.</title>
        <authorList>
            <person name="Dussert Y."/>
            <person name="Stocks J."/>
            <person name="Wendawek A."/>
            <person name="Woldeyes F."/>
            <person name="Nichols R.A."/>
            <person name="Borrell J.S."/>
        </authorList>
    </citation>
    <scope>NUCLEOTIDE SEQUENCE [LARGE SCALE GENOMIC DNA]</scope>
    <source>
        <strain evidence="8">cv. Maze</strain>
        <tissue evidence="7">Seeds</tissue>
    </source>
</reference>
<keyword evidence="4" id="KW-0645">Protease</keyword>
<keyword evidence="5" id="KW-0378">Hydrolase</keyword>
<evidence type="ECO:0000313" key="7">
    <source>
        <dbReference type="EMBL" id="KAJ8492357.1"/>
    </source>
</evidence>
<dbReference type="PANTHER" id="PTHR24006:SF733">
    <property type="entry name" value="RE52890P"/>
    <property type="match status" value="1"/>
</dbReference>
<accession>A0AAV8RAR3</accession>
<sequence>MNPRFEPQELHPSRDLSRWIPLPAGPKLEKVLGDQFPQGERYFGLENFGNTFYCNSILQALYFCIPSREQLLDYYANNKNLGDAEENLLICLADLFSQLLPHEWIFMKIFQEIGSQKKKTGGIAPKRFVFRVKKRNEIFRGYMHQDAHEFLNFLLNELVDILEKESNALKSSPEALSPSEKISNGPNHPVMNGVRNEPIVTWVHKNFQFAGSTEANEDEEATT</sequence>
<evidence type="ECO:0000256" key="5">
    <source>
        <dbReference type="ARBA" id="ARBA00022801"/>
    </source>
</evidence>
<evidence type="ECO:0000313" key="8">
    <source>
        <dbReference type="Proteomes" id="UP001222027"/>
    </source>
</evidence>
<dbReference type="Proteomes" id="UP001222027">
    <property type="component" value="Unassembled WGS sequence"/>
</dbReference>
<evidence type="ECO:0000256" key="2">
    <source>
        <dbReference type="ARBA" id="ARBA00009085"/>
    </source>
</evidence>
<dbReference type="InterPro" id="IPR050164">
    <property type="entry name" value="Peptidase_C19"/>
</dbReference>
<proteinExistence type="inferred from homology"/>
<dbReference type="SUPFAM" id="SSF54001">
    <property type="entry name" value="Cysteine proteinases"/>
    <property type="match status" value="1"/>
</dbReference>
<dbReference type="PROSITE" id="PS50235">
    <property type="entry name" value="USP_3"/>
    <property type="match status" value="1"/>
</dbReference>
<comment type="caution">
    <text evidence="7">The sequence shown here is derived from an EMBL/GenBank/DDBJ whole genome shotgun (WGS) entry which is preliminary data.</text>
</comment>
<evidence type="ECO:0000256" key="4">
    <source>
        <dbReference type="ARBA" id="ARBA00022670"/>
    </source>
</evidence>
<dbReference type="PANTHER" id="PTHR24006">
    <property type="entry name" value="UBIQUITIN CARBOXYL-TERMINAL HYDROLASE"/>
    <property type="match status" value="1"/>
</dbReference>
<comment type="catalytic activity">
    <reaction evidence="1">
        <text>Thiol-dependent hydrolysis of ester, thioester, amide, peptide and isopeptide bonds formed by the C-terminal Gly of ubiquitin (a 76-residue protein attached to proteins as an intracellular targeting signal).</text>
        <dbReference type="EC" id="3.4.19.12"/>
    </reaction>
</comment>
<dbReference type="Gene3D" id="3.90.70.10">
    <property type="entry name" value="Cysteine proteinases"/>
    <property type="match status" value="1"/>
</dbReference>
<name>A0AAV8RAR3_ENSVE</name>